<evidence type="ECO:0000256" key="1">
    <source>
        <dbReference type="SAM" id="MobiDB-lite"/>
    </source>
</evidence>
<sequence>LGGERAGEASTADSSDVFKARAERQRGTLDNRLPRGLGPGLDLHLASRGRRLWALLLPIHDPRPD</sequence>
<accession>A0A0N4VVZ3</accession>
<reference evidence="2" key="1">
    <citation type="submission" date="2017-02" db="UniProtKB">
        <authorList>
            <consortium name="WormBaseParasite"/>
        </authorList>
    </citation>
    <scope>IDENTIFICATION</scope>
</reference>
<dbReference type="AlphaFoldDB" id="A0A0N4VVZ3"/>
<feature type="compositionally biased region" description="Basic and acidic residues" evidence="1">
    <location>
        <begin position="16"/>
        <end position="33"/>
    </location>
</feature>
<name>A0A0N4VVZ3_HAEPC</name>
<protein>
    <submittedName>
        <fullName evidence="2">Cytochrome cd1 nitrite reductase</fullName>
    </submittedName>
</protein>
<dbReference type="WBParaSite" id="HPLM_0000146301-mRNA-1">
    <property type="protein sequence ID" value="HPLM_0000146301-mRNA-1"/>
    <property type="gene ID" value="HPLM_0000146301"/>
</dbReference>
<proteinExistence type="predicted"/>
<organism evidence="2">
    <name type="scientific">Haemonchus placei</name>
    <name type="common">Barber's pole worm</name>
    <dbReference type="NCBI Taxonomy" id="6290"/>
    <lineage>
        <taxon>Eukaryota</taxon>
        <taxon>Metazoa</taxon>
        <taxon>Ecdysozoa</taxon>
        <taxon>Nematoda</taxon>
        <taxon>Chromadorea</taxon>
        <taxon>Rhabditida</taxon>
        <taxon>Rhabditina</taxon>
        <taxon>Rhabditomorpha</taxon>
        <taxon>Strongyloidea</taxon>
        <taxon>Trichostrongylidae</taxon>
        <taxon>Haemonchus</taxon>
    </lineage>
</organism>
<feature type="region of interest" description="Disordered" evidence="1">
    <location>
        <begin position="1"/>
        <end position="39"/>
    </location>
</feature>
<evidence type="ECO:0000313" key="2">
    <source>
        <dbReference type="WBParaSite" id="HPLM_0000146301-mRNA-1"/>
    </source>
</evidence>